<dbReference type="Gene3D" id="3.30.70.270">
    <property type="match status" value="1"/>
</dbReference>
<dbReference type="InterPro" id="IPR029787">
    <property type="entry name" value="Nucleotide_cyclase"/>
</dbReference>
<dbReference type="InterPro" id="IPR000160">
    <property type="entry name" value="GGDEF_dom"/>
</dbReference>
<name>A0A0C1MT58_9GAMM</name>
<dbReference type="Proteomes" id="UP000031327">
    <property type="component" value="Unassembled WGS sequence"/>
</dbReference>
<reference evidence="5 6" key="1">
    <citation type="submission" date="2014-12" db="EMBL/GenBank/DDBJ databases">
        <title>Draft Genome Sequence of Pseudoalteromonas luteoviolacea HI1.</title>
        <authorList>
            <person name="Asahina A.Y."/>
            <person name="Hadfield M.G."/>
        </authorList>
    </citation>
    <scope>NUCLEOTIDE SEQUENCE [LARGE SCALE GENOMIC DNA]</scope>
    <source>
        <strain evidence="5 6">HI1</strain>
    </source>
</reference>
<dbReference type="InterPro" id="IPR050706">
    <property type="entry name" value="Cyclic-di-GMP_PDE-like"/>
</dbReference>
<proteinExistence type="predicted"/>
<dbReference type="PANTHER" id="PTHR33121:SF76">
    <property type="entry name" value="SIGNALING PROTEIN"/>
    <property type="match status" value="1"/>
</dbReference>
<sequence>MDSLYVMLDDILLNEAVYPMFQPIFDIAKEQILGFEALSRGSVNNELVQPDKMFAAASKYDRLSELELLCRKKAIAQFAALNLPGKLFLNVSPKALLDPHHPKGETLHLIEEAGLNSSRVVIEVTEQDKVDDGFLLLKTISHYRQLGFQIAIDDLGAGYSGLKQWSELCPDYVKVDRYFIDYCDQSIVKREFLKSIIELAKATNTAVIAEGIERAEELKLLKKMGIVNAQGFLLARPSCESSELLMNPSEILTVQIQSELASDKFEQSMAIGWLAHDVPAIHMSTQCLDAHRRFEQNKGLTSIAVLNDLQQPVGLLHRDQLTEVFAAPYGHALFDKKSVVKLMDKQPLIVDEQQQLDFVSQLITENEFDIRRHIVITKDGEYIGLAPLRDILKHITEDKIRHAQHANPLTMLPGNVAINEAIEQRLRAKHKFSLAYVDLNHFKQFNDLYGYASGDSVIKLLADVTLQVCQHSQCFVGHIGGDDFMVVFDHADAESLCHQIIEQFEARSKSLFTPEHVASGGYWATNREGQKQFVPLLTLSIGLVSPDVESCKNSHQVAALATDAKKEAKRYRNSYLFVCNRRKPSAPMVRLETAANQS</sequence>
<organism evidence="5 6">
    <name type="scientific">Pseudoalteromonas luteoviolacea</name>
    <dbReference type="NCBI Taxonomy" id="43657"/>
    <lineage>
        <taxon>Bacteria</taxon>
        <taxon>Pseudomonadati</taxon>
        <taxon>Pseudomonadota</taxon>
        <taxon>Gammaproteobacteria</taxon>
        <taxon>Alteromonadales</taxon>
        <taxon>Pseudoalteromonadaceae</taxon>
        <taxon>Pseudoalteromonas</taxon>
    </lineage>
</organism>
<dbReference type="PROSITE" id="PS50883">
    <property type="entry name" value="EAL"/>
    <property type="match status" value="1"/>
</dbReference>
<dbReference type="AlphaFoldDB" id="A0A0C1MT58"/>
<accession>A0A0C1MT58</accession>
<dbReference type="PROSITE" id="PS51371">
    <property type="entry name" value="CBS"/>
    <property type="match status" value="2"/>
</dbReference>
<evidence type="ECO:0000259" key="2">
    <source>
        <dbReference type="PROSITE" id="PS50883"/>
    </source>
</evidence>
<comment type="caution">
    <text evidence="5">The sequence shown here is derived from an EMBL/GenBank/DDBJ whole genome shotgun (WGS) entry which is preliminary data.</text>
</comment>
<dbReference type="SUPFAM" id="SSF141868">
    <property type="entry name" value="EAL domain-like"/>
    <property type="match status" value="1"/>
</dbReference>
<feature type="domain" description="CBS" evidence="4">
    <location>
        <begin position="274"/>
        <end position="333"/>
    </location>
</feature>
<gene>
    <name evidence="5" type="ORF">JF50_04570</name>
</gene>
<feature type="domain" description="EAL" evidence="2">
    <location>
        <begin position="1"/>
        <end position="251"/>
    </location>
</feature>
<dbReference type="Pfam" id="PF00563">
    <property type="entry name" value="EAL"/>
    <property type="match status" value="1"/>
</dbReference>
<dbReference type="PANTHER" id="PTHR33121">
    <property type="entry name" value="CYCLIC DI-GMP PHOSPHODIESTERASE PDEF"/>
    <property type="match status" value="1"/>
</dbReference>
<evidence type="ECO:0000256" key="1">
    <source>
        <dbReference type="PROSITE-ProRule" id="PRU00703"/>
    </source>
</evidence>
<dbReference type="CDD" id="cd01949">
    <property type="entry name" value="GGDEF"/>
    <property type="match status" value="1"/>
</dbReference>
<dbReference type="Gene3D" id="3.10.580.10">
    <property type="entry name" value="CBS-domain"/>
    <property type="match status" value="1"/>
</dbReference>
<dbReference type="NCBIfam" id="TIGR00254">
    <property type="entry name" value="GGDEF"/>
    <property type="match status" value="1"/>
</dbReference>
<protein>
    <submittedName>
        <fullName evidence="5">Diguanylate phosphodiesterase</fullName>
    </submittedName>
</protein>
<evidence type="ECO:0000313" key="6">
    <source>
        <dbReference type="Proteomes" id="UP000031327"/>
    </source>
</evidence>
<feature type="domain" description="CBS" evidence="4">
    <location>
        <begin position="343"/>
        <end position="404"/>
    </location>
</feature>
<dbReference type="CDD" id="cd01948">
    <property type="entry name" value="EAL"/>
    <property type="match status" value="1"/>
</dbReference>
<evidence type="ECO:0000259" key="4">
    <source>
        <dbReference type="PROSITE" id="PS51371"/>
    </source>
</evidence>
<dbReference type="InterPro" id="IPR000644">
    <property type="entry name" value="CBS_dom"/>
</dbReference>
<dbReference type="SUPFAM" id="SSF55073">
    <property type="entry name" value="Nucleotide cyclase"/>
    <property type="match status" value="1"/>
</dbReference>
<feature type="domain" description="GGDEF" evidence="3">
    <location>
        <begin position="430"/>
        <end position="580"/>
    </location>
</feature>
<keyword evidence="1" id="KW-0129">CBS domain</keyword>
<dbReference type="InterPro" id="IPR046342">
    <property type="entry name" value="CBS_dom_sf"/>
</dbReference>
<dbReference type="EMBL" id="JWIC01000004">
    <property type="protein sequence ID" value="KID58018.1"/>
    <property type="molecule type" value="Genomic_DNA"/>
</dbReference>
<evidence type="ECO:0000259" key="3">
    <source>
        <dbReference type="PROSITE" id="PS50887"/>
    </source>
</evidence>
<dbReference type="Gene3D" id="3.20.20.450">
    <property type="entry name" value="EAL domain"/>
    <property type="match status" value="1"/>
</dbReference>
<dbReference type="PROSITE" id="PS50887">
    <property type="entry name" value="GGDEF"/>
    <property type="match status" value="1"/>
</dbReference>
<evidence type="ECO:0000313" key="5">
    <source>
        <dbReference type="EMBL" id="KID58018.1"/>
    </source>
</evidence>
<dbReference type="SMART" id="SM00267">
    <property type="entry name" value="GGDEF"/>
    <property type="match status" value="1"/>
</dbReference>
<dbReference type="SMART" id="SM00052">
    <property type="entry name" value="EAL"/>
    <property type="match status" value="1"/>
</dbReference>
<dbReference type="OrthoDB" id="1673646at2"/>
<dbReference type="Pfam" id="PF00571">
    <property type="entry name" value="CBS"/>
    <property type="match status" value="1"/>
</dbReference>
<dbReference type="InterPro" id="IPR043128">
    <property type="entry name" value="Rev_trsase/Diguanyl_cyclase"/>
</dbReference>
<dbReference type="SUPFAM" id="SSF54631">
    <property type="entry name" value="CBS-domain pair"/>
    <property type="match status" value="1"/>
</dbReference>
<dbReference type="InterPro" id="IPR001633">
    <property type="entry name" value="EAL_dom"/>
</dbReference>
<dbReference type="Pfam" id="PF00990">
    <property type="entry name" value="GGDEF"/>
    <property type="match status" value="1"/>
</dbReference>
<dbReference type="GO" id="GO:0071111">
    <property type="term" value="F:cyclic-guanylate-specific phosphodiesterase activity"/>
    <property type="evidence" value="ECO:0007669"/>
    <property type="project" value="InterPro"/>
</dbReference>
<dbReference type="InterPro" id="IPR035919">
    <property type="entry name" value="EAL_sf"/>
</dbReference>